<dbReference type="CDD" id="cd05289">
    <property type="entry name" value="MDR_like_2"/>
    <property type="match status" value="1"/>
</dbReference>
<dbReference type="InterPro" id="IPR002364">
    <property type="entry name" value="Quin_OxRdtase/zeta-crystal_CS"/>
</dbReference>
<reference evidence="3 4" key="1">
    <citation type="submission" date="2019-10" db="EMBL/GenBank/DDBJ databases">
        <title>Nocardioides novel species isolated from the excrement of Marmot.</title>
        <authorList>
            <person name="Zhang G."/>
        </authorList>
    </citation>
    <scope>NUCLEOTIDE SEQUENCE [LARGE SCALE GENOMIC DNA]</scope>
    <source>
        <strain evidence="4">zg-579</strain>
    </source>
</reference>
<gene>
    <name evidence="3" type="ORF">GGQ22_19055</name>
</gene>
<feature type="domain" description="Enoyl reductase (ER)" evidence="2">
    <location>
        <begin position="10"/>
        <end position="305"/>
    </location>
</feature>
<proteinExistence type="predicted"/>
<keyword evidence="4" id="KW-1185">Reference proteome</keyword>
<dbReference type="PANTHER" id="PTHR11695">
    <property type="entry name" value="ALCOHOL DEHYDROGENASE RELATED"/>
    <property type="match status" value="1"/>
</dbReference>
<accession>A0A6I3JGV4</accession>
<dbReference type="InterPro" id="IPR020843">
    <property type="entry name" value="ER"/>
</dbReference>
<dbReference type="InterPro" id="IPR036291">
    <property type="entry name" value="NAD(P)-bd_dom_sf"/>
</dbReference>
<protein>
    <submittedName>
        <fullName evidence="3">Zinc-binding dehydrogenase</fullName>
    </submittedName>
</protein>
<name>A0A6I3JGV4_9ACTN</name>
<organism evidence="3 4">
    <name type="scientific">Nocardioides marmotae</name>
    <dbReference type="NCBI Taxonomy" id="2663857"/>
    <lineage>
        <taxon>Bacteria</taxon>
        <taxon>Bacillati</taxon>
        <taxon>Actinomycetota</taxon>
        <taxon>Actinomycetes</taxon>
        <taxon>Propionibacteriales</taxon>
        <taxon>Nocardioidaceae</taxon>
        <taxon>Nocardioides</taxon>
    </lineage>
</organism>
<dbReference type="Gene3D" id="3.40.50.720">
    <property type="entry name" value="NAD(P)-binding Rossmann-like Domain"/>
    <property type="match status" value="1"/>
</dbReference>
<dbReference type="GO" id="GO:0008270">
    <property type="term" value="F:zinc ion binding"/>
    <property type="evidence" value="ECO:0007669"/>
    <property type="project" value="InterPro"/>
</dbReference>
<dbReference type="Gene3D" id="3.90.180.10">
    <property type="entry name" value="Medium-chain alcohol dehydrogenases, catalytic domain"/>
    <property type="match status" value="1"/>
</dbReference>
<sequence>MRAAVYDRFGGADVIEVREVADPPVGPDTVLVRARATSVNPVDWKIREGYLQGAYPHHLPIIPGWDVAGVVEAVGPAVVTGLKPGDEVYGYVRRDDVAFGTAAELVPAPERTVTRKPANLSFEEAASIPLAGLTAYQLVVEALEVGAGDRVLVHAAAGGVGQFAVQIAKARGAVVVGTARPDNHNHLRSLGVDEVVDHTAGPIGEQLSAKVDAVVDLIGGEALEDAPNQVHDTSRVASVVDAETVLGLGGRYVFVRPERAHLDELRALAEDGRLKVDLAATYPLDRIAEAHRANEEGRTRGKIAVTI</sequence>
<dbReference type="InterPro" id="IPR013154">
    <property type="entry name" value="ADH-like_N"/>
</dbReference>
<dbReference type="Proteomes" id="UP000433406">
    <property type="component" value="Unassembled WGS sequence"/>
</dbReference>
<dbReference type="RefSeq" id="WP_171896363.1">
    <property type="nucleotide sequence ID" value="NZ_CP053660.1"/>
</dbReference>
<keyword evidence="1" id="KW-0560">Oxidoreductase</keyword>
<dbReference type="GO" id="GO:0016491">
    <property type="term" value="F:oxidoreductase activity"/>
    <property type="evidence" value="ECO:0007669"/>
    <property type="project" value="UniProtKB-KW"/>
</dbReference>
<dbReference type="SUPFAM" id="SSF50129">
    <property type="entry name" value="GroES-like"/>
    <property type="match status" value="1"/>
</dbReference>
<evidence type="ECO:0000313" key="3">
    <source>
        <dbReference type="EMBL" id="MTB97173.1"/>
    </source>
</evidence>
<evidence type="ECO:0000256" key="1">
    <source>
        <dbReference type="ARBA" id="ARBA00023002"/>
    </source>
</evidence>
<dbReference type="AlphaFoldDB" id="A0A6I3JGV4"/>
<dbReference type="SUPFAM" id="SSF51735">
    <property type="entry name" value="NAD(P)-binding Rossmann-fold domains"/>
    <property type="match status" value="1"/>
</dbReference>
<dbReference type="EMBL" id="WLCI01000019">
    <property type="protein sequence ID" value="MTB97173.1"/>
    <property type="molecule type" value="Genomic_DNA"/>
</dbReference>
<dbReference type="PANTHER" id="PTHR11695:SF294">
    <property type="entry name" value="RETICULON-4-INTERACTING PROTEIN 1, MITOCHONDRIAL"/>
    <property type="match status" value="1"/>
</dbReference>
<dbReference type="Pfam" id="PF13602">
    <property type="entry name" value="ADH_zinc_N_2"/>
    <property type="match status" value="1"/>
</dbReference>
<evidence type="ECO:0000259" key="2">
    <source>
        <dbReference type="SMART" id="SM00829"/>
    </source>
</evidence>
<evidence type="ECO:0000313" key="4">
    <source>
        <dbReference type="Proteomes" id="UP000433406"/>
    </source>
</evidence>
<comment type="caution">
    <text evidence="3">The sequence shown here is derived from an EMBL/GenBank/DDBJ whole genome shotgun (WGS) entry which is preliminary data.</text>
</comment>
<dbReference type="Pfam" id="PF08240">
    <property type="entry name" value="ADH_N"/>
    <property type="match status" value="1"/>
</dbReference>
<dbReference type="InterPro" id="IPR011032">
    <property type="entry name" value="GroES-like_sf"/>
</dbReference>
<dbReference type="PROSITE" id="PS01162">
    <property type="entry name" value="QOR_ZETA_CRYSTAL"/>
    <property type="match status" value="1"/>
</dbReference>
<dbReference type="InterPro" id="IPR050700">
    <property type="entry name" value="YIM1/Zinc_Alcohol_DH_Fams"/>
</dbReference>
<dbReference type="SMART" id="SM00829">
    <property type="entry name" value="PKS_ER"/>
    <property type="match status" value="1"/>
</dbReference>